<dbReference type="PROSITE" id="PS50297">
    <property type="entry name" value="ANK_REP_REGION"/>
    <property type="match status" value="5"/>
</dbReference>
<dbReference type="PROSITE" id="PS50088">
    <property type="entry name" value="ANK_REPEAT"/>
    <property type="match status" value="7"/>
</dbReference>
<evidence type="ECO:0000313" key="10">
    <source>
        <dbReference type="Proteomes" id="UP000184330"/>
    </source>
</evidence>
<dbReference type="InterPro" id="IPR002110">
    <property type="entry name" value="Ankyrin_rpt"/>
</dbReference>
<feature type="compositionally biased region" description="Low complexity" evidence="5">
    <location>
        <begin position="1587"/>
        <end position="1607"/>
    </location>
</feature>
<feature type="repeat" description="ANK" evidence="4">
    <location>
        <begin position="1041"/>
        <end position="1073"/>
    </location>
</feature>
<feature type="compositionally biased region" description="Pro residues" evidence="5">
    <location>
        <begin position="1705"/>
        <end position="1718"/>
    </location>
</feature>
<keyword evidence="6" id="KW-0472">Membrane</keyword>
<dbReference type="InterPro" id="IPR007751">
    <property type="entry name" value="DUF676_lipase-like"/>
</dbReference>
<evidence type="ECO:0000256" key="4">
    <source>
        <dbReference type="PROSITE-ProRule" id="PRU00023"/>
    </source>
</evidence>
<feature type="repeat" description="ANK" evidence="4">
    <location>
        <begin position="1371"/>
        <end position="1403"/>
    </location>
</feature>
<feature type="domain" description="Nephrocystin 3-like N-terminal" evidence="8">
    <location>
        <begin position="395"/>
        <end position="562"/>
    </location>
</feature>
<dbReference type="InterPro" id="IPR029058">
    <property type="entry name" value="AB_hydrolase_fold"/>
</dbReference>
<gene>
    <name evidence="9" type="ORF">PAC_05463</name>
</gene>
<evidence type="ECO:0000313" key="9">
    <source>
        <dbReference type="EMBL" id="CZR55575.1"/>
    </source>
</evidence>
<dbReference type="PRINTS" id="PR01415">
    <property type="entry name" value="ANKYRIN"/>
</dbReference>
<feature type="compositionally biased region" description="Polar residues" evidence="5">
    <location>
        <begin position="1615"/>
        <end position="1625"/>
    </location>
</feature>
<dbReference type="Pfam" id="PF12796">
    <property type="entry name" value="Ank_2"/>
    <property type="match status" value="5"/>
</dbReference>
<feature type="region of interest" description="Disordered" evidence="5">
    <location>
        <begin position="1580"/>
        <end position="1796"/>
    </location>
</feature>
<dbReference type="Pfam" id="PF05057">
    <property type="entry name" value="DUF676"/>
    <property type="match status" value="1"/>
</dbReference>
<dbReference type="OrthoDB" id="427518at2759"/>
<dbReference type="SUPFAM" id="SSF53474">
    <property type="entry name" value="alpha/beta-Hydrolases"/>
    <property type="match status" value="1"/>
</dbReference>
<feature type="region of interest" description="Disordered" evidence="5">
    <location>
        <begin position="1"/>
        <end position="24"/>
    </location>
</feature>
<keyword evidence="3 4" id="KW-0040">ANK repeat</keyword>
<feature type="domain" description="DUF676" evidence="7">
    <location>
        <begin position="125"/>
        <end position="180"/>
    </location>
</feature>
<keyword evidence="2" id="KW-0677">Repeat</keyword>
<dbReference type="SUPFAM" id="SSF48403">
    <property type="entry name" value="Ankyrin repeat"/>
    <property type="match status" value="2"/>
</dbReference>
<keyword evidence="6" id="KW-1133">Transmembrane helix</keyword>
<name>A0A1L7WS54_9HELO</name>
<dbReference type="Pfam" id="PF24883">
    <property type="entry name" value="NPHP3_N"/>
    <property type="match status" value="1"/>
</dbReference>
<evidence type="ECO:0000256" key="2">
    <source>
        <dbReference type="ARBA" id="ARBA00022737"/>
    </source>
</evidence>
<dbReference type="Proteomes" id="UP000184330">
    <property type="component" value="Unassembled WGS sequence"/>
</dbReference>
<feature type="repeat" description="ANK" evidence="4">
    <location>
        <begin position="1236"/>
        <end position="1268"/>
    </location>
</feature>
<feature type="repeat" description="ANK" evidence="4">
    <location>
        <begin position="1404"/>
        <end position="1436"/>
    </location>
</feature>
<proteinExistence type="inferred from homology"/>
<feature type="compositionally biased region" description="Acidic residues" evidence="5">
    <location>
        <begin position="805"/>
        <end position="825"/>
    </location>
</feature>
<protein>
    <submittedName>
        <fullName evidence="9">Related to ankyrin</fullName>
    </submittedName>
</protein>
<keyword evidence="6" id="KW-0812">Transmembrane</keyword>
<feature type="compositionally biased region" description="Polar residues" evidence="5">
    <location>
        <begin position="1662"/>
        <end position="1704"/>
    </location>
</feature>
<accession>A0A1L7WS54</accession>
<evidence type="ECO:0000259" key="7">
    <source>
        <dbReference type="Pfam" id="PF05057"/>
    </source>
</evidence>
<dbReference type="PANTHER" id="PTHR24198">
    <property type="entry name" value="ANKYRIN REPEAT AND PROTEIN KINASE DOMAIN-CONTAINING PROTEIN"/>
    <property type="match status" value="1"/>
</dbReference>
<evidence type="ECO:0000256" key="5">
    <source>
        <dbReference type="SAM" id="MobiDB-lite"/>
    </source>
</evidence>
<evidence type="ECO:0000259" key="8">
    <source>
        <dbReference type="Pfam" id="PF24883"/>
    </source>
</evidence>
<dbReference type="InterPro" id="IPR036770">
    <property type="entry name" value="Ankyrin_rpt-contain_sf"/>
</dbReference>
<feature type="repeat" description="ANK" evidence="4">
    <location>
        <begin position="1270"/>
        <end position="1298"/>
    </location>
</feature>
<keyword evidence="10" id="KW-1185">Reference proteome</keyword>
<feature type="transmembrane region" description="Helical" evidence="6">
    <location>
        <begin position="163"/>
        <end position="189"/>
    </location>
</feature>
<evidence type="ECO:0000256" key="1">
    <source>
        <dbReference type="ARBA" id="ARBA00007920"/>
    </source>
</evidence>
<feature type="compositionally biased region" description="Low complexity" evidence="5">
    <location>
        <begin position="1739"/>
        <end position="1755"/>
    </location>
</feature>
<reference evidence="9 10" key="1">
    <citation type="submission" date="2016-03" db="EMBL/GenBank/DDBJ databases">
        <authorList>
            <person name="Ploux O."/>
        </authorList>
    </citation>
    <scope>NUCLEOTIDE SEQUENCE [LARGE SCALE GENOMIC DNA]</scope>
    <source>
        <strain evidence="9 10">UAMH 11012</strain>
    </source>
</reference>
<feature type="compositionally biased region" description="Acidic residues" evidence="5">
    <location>
        <begin position="835"/>
        <end position="870"/>
    </location>
</feature>
<feature type="repeat" description="ANK" evidence="4">
    <location>
        <begin position="973"/>
        <end position="1005"/>
    </location>
</feature>
<dbReference type="STRING" id="576137.A0A1L7WS54"/>
<dbReference type="EMBL" id="FJOG01000006">
    <property type="protein sequence ID" value="CZR55575.1"/>
    <property type="molecule type" value="Genomic_DNA"/>
</dbReference>
<feature type="repeat" description="ANK" evidence="4">
    <location>
        <begin position="1007"/>
        <end position="1039"/>
    </location>
</feature>
<dbReference type="Gene3D" id="1.25.40.20">
    <property type="entry name" value="Ankyrin repeat-containing domain"/>
    <property type="match status" value="5"/>
</dbReference>
<dbReference type="InterPro" id="IPR056884">
    <property type="entry name" value="NPHP3-like_N"/>
</dbReference>
<organism evidence="9 10">
    <name type="scientific">Phialocephala subalpina</name>
    <dbReference type="NCBI Taxonomy" id="576137"/>
    <lineage>
        <taxon>Eukaryota</taxon>
        <taxon>Fungi</taxon>
        <taxon>Dikarya</taxon>
        <taxon>Ascomycota</taxon>
        <taxon>Pezizomycotina</taxon>
        <taxon>Leotiomycetes</taxon>
        <taxon>Helotiales</taxon>
        <taxon>Mollisiaceae</taxon>
        <taxon>Phialocephala</taxon>
        <taxon>Phialocephala fortinii species complex</taxon>
    </lineage>
</organism>
<dbReference type="SMART" id="SM00248">
    <property type="entry name" value="ANK"/>
    <property type="match status" value="14"/>
</dbReference>
<comment type="similarity">
    <text evidence="1">Belongs to the putative lipase ROG1 family.</text>
</comment>
<evidence type="ECO:0000256" key="6">
    <source>
        <dbReference type="SAM" id="Phobius"/>
    </source>
</evidence>
<sequence>MSVRRSDTRKAAIARSNTTRKPKKTLEDVKQGIRTLYPPTGSDIIPEVDIVFVPGLGADPINSWRSNINDFNWTSDKDGLVRDFPKSRILLYLYESAWTGPLKVKQYLGNLGSTLLHGLKINREKCPRRPIVFVGHSMGGLVIAKAITLADARRDQFPVMFETIAGCIFFGTPFSGASAAAAASFFALIGEKFDKANSSKLLDVMKPGDESLRELKNDFMRLVGKLSQKIELFCFYEEHPTNFAKLIGLPSWIKTPKEIAEFVTRDSATLPGILDMGLACIHRDLVKFDGPKDERYQLVRNPLKTIIHGAQLVVRNRLNSTRNINHETITDVMEVLEGAQIQKKRKALGGKYAASSWLTKEQQYRDWLSTSSPDYDLVSPISPSLPTDANARGVDCLWIEGPEGRGKTNNVIAAIDEIEKMIMADLESPSGLAPTLLAYFFCEPMADYCTAEDVLKSLLWQLVKQQGVLAPYAKHFVKKKAKEDASKSTPQLTVENMWQVLQDMLSDEFIGSRVYFVINNLHVLPEDSDSTTKLMKFINSELMNITIPNQKRVPVRWLFTSRDKYVVREAMKAPGVRLIDLEDEKYESQVQQELRKHAYLKVRALSEEKKYNKAAAYFTSSLIGRRAQNTQWIDIACIHLKEIPENENELTVRHILEDMPQDLASLLERAWLQIFSSNILDVERIHEMLRALVLTFEDPTEPELGVLTGLYSKEEEKKDGEKKDEEKSKLRQLVERCKPLLVVKRTGGSGTEVKICFMNVVVKSHLLSNAEKLLGLSKEATAWHHGVLSLRSFSHVMELLNYPEPEPEPEPEPAEGKEGEDEDNVGDSSENSSEASDDDEAEDDSDDDVEDVSEDDSDWDSDSEDEEMDAESEKVKDTALAYTVKHWLHHASKATVEIAEDLSLEEEFWKPKSLIRRRWLIEYARLNPSAFEEIDLDRDLSALHVAASVGFSQLVVALVKHGHQDELNLRDTNDDTPLHLAAYFGRVNIVEELLNKGAIIDDGKEDGNDTPLHNAALQGNAPIMRKLINRGADINACAPNVGGSVVNAAIYSGNREAIKLLIDKGASLVTVDSQDEDYDGPLSLAAQLSDLSMFEYLIDACADKLPPEEYDKALVAAAEAGRVEVFSKLLSYTHPQECFQEALEQATEEDNWDIIMMLLERYQGQALDCKDLFEEASGTTENQDRVLQAVWKHVNGELLPETLDKALIKAAGCGKHSTVEMLLREFRANPNAADEECGTALTEVAYNGDLNLVKLLLDNEADVKSPDGWALQTAAAEGHEEIVKELLERGADVNACTANENFPAGTALQAAAEAGKLDIVKLLLKQNNINPNLGPGSDTCPLIAATERGEDKIVEVLIEAHANVNVFGGFDGSTPLIKAALYLPKESVELILKAGADINTPDNEGDTALIAAAYRGDQDCVEYLLGEGADIMHSNKAGLNAIQTAVENASEECLPPLVNHASAILSAIKTAMESGNSVVTDVIRSVKFVKQEGDGRRGSDASFVANDDAVLFTSSVHGSEDGANDEDQLMQTIETDQPSSMGLNSLFDQPSELEGTIEPKRIDTPPPTTFAELGVDNWFQEPSSNFTTNQPTQQWTPQTDTPLTPQTRIKRKPSPATSNSGQHSLAASPGRSDYAGGPYQQEAPTLPPKQQVAPSLPPRTPLAQSASSYNPNPTTPQYQTWSPDQNTYINSNQATSPPQKRPQFQSPPPEGQPAPLRPYAPYNPQSYPAEQYPIPTPPWTGGSSPQSQSQAQGTGYFVGNPYDGDEYGGGMGGSGNRPEMKGQKSFFNIKFGKRSN</sequence>
<dbReference type="PANTHER" id="PTHR24198:SF165">
    <property type="entry name" value="ANKYRIN REPEAT-CONTAINING PROTEIN-RELATED"/>
    <property type="match status" value="1"/>
</dbReference>
<dbReference type="Gene3D" id="3.40.50.1820">
    <property type="entry name" value="alpha/beta hydrolase"/>
    <property type="match status" value="1"/>
</dbReference>
<feature type="compositionally biased region" description="Basic and acidic residues" evidence="5">
    <location>
        <begin position="1"/>
        <end position="10"/>
    </location>
</feature>
<evidence type="ECO:0000256" key="3">
    <source>
        <dbReference type="ARBA" id="ARBA00023043"/>
    </source>
</evidence>
<feature type="region of interest" description="Disordered" evidence="5">
    <location>
        <begin position="802"/>
        <end position="875"/>
    </location>
</feature>